<dbReference type="Proteomes" id="UP000663720">
    <property type="component" value="Chromosome"/>
</dbReference>
<dbReference type="InterPro" id="IPR035093">
    <property type="entry name" value="RelE/ParE_toxin_dom_sf"/>
</dbReference>
<proteinExistence type="predicted"/>
<dbReference type="AlphaFoldDB" id="A0A975GFI2"/>
<dbReference type="SUPFAM" id="SSF143011">
    <property type="entry name" value="RelE-like"/>
    <property type="match status" value="1"/>
</dbReference>
<evidence type="ECO:0000256" key="1">
    <source>
        <dbReference type="ARBA" id="ARBA00022649"/>
    </source>
</evidence>
<evidence type="ECO:0000313" key="2">
    <source>
        <dbReference type="EMBL" id="QTA79199.1"/>
    </source>
</evidence>
<organism evidence="2 3">
    <name type="scientific">Desulfonema limicola</name>
    <dbReference type="NCBI Taxonomy" id="45656"/>
    <lineage>
        <taxon>Bacteria</taxon>
        <taxon>Pseudomonadati</taxon>
        <taxon>Thermodesulfobacteriota</taxon>
        <taxon>Desulfobacteria</taxon>
        <taxon>Desulfobacterales</taxon>
        <taxon>Desulfococcaceae</taxon>
        <taxon>Desulfonema</taxon>
    </lineage>
</organism>
<keyword evidence="1" id="KW-1277">Toxin-antitoxin system</keyword>
<accession>A0A975GFI2</accession>
<dbReference type="InterPro" id="IPR007712">
    <property type="entry name" value="RelE/ParE_toxin"/>
</dbReference>
<dbReference type="Gene3D" id="3.30.2310.20">
    <property type="entry name" value="RelE-like"/>
    <property type="match status" value="1"/>
</dbReference>
<keyword evidence="3" id="KW-1185">Reference proteome</keyword>
<dbReference type="Pfam" id="PF05016">
    <property type="entry name" value="ParE_toxin"/>
    <property type="match status" value="1"/>
</dbReference>
<gene>
    <name evidence="2" type="ORF">dnl_14530</name>
</gene>
<name>A0A975GFI2_9BACT</name>
<dbReference type="RefSeq" id="WP_207690971.1">
    <property type="nucleotide sequence ID" value="NZ_CP061799.1"/>
</dbReference>
<reference evidence="2" key="1">
    <citation type="journal article" date="2021" name="Microb. Physiol.">
        <title>Proteogenomic Insights into the Physiology of Marine, Sulfate-Reducing, Filamentous Desulfonema limicola and Desulfonema magnum.</title>
        <authorList>
            <person name="Schnaars V."/>
            <person name="Wohlbrand L."/>
            <person name="Scheve S."/>
            <person name="Hinrichs C."/>
            <person name="Reinhardt R."/>
            <person name="Rabus R."/>
        </authorList>
    </citation>
    <scope>NUCLEOTIDE SEQUENCE</scope>
    <source>
        <strain evidence="2">5ac10</strain>
    </source>
</reference>
<protein>
    <submittedName>
        <fullName evidence="2">Toxin-antitoxin system, toxin component, RelE/ParE-like</fullName>
    </submittedName>
</protein>
<sequence length="89" mass="10527">MNLLFGKQFSRDLDNICHDAKIKKRLMELIGSIKEAESLADLKNVRKIEGYSGYFRIRLGDYRLGIKIIGNQIELLRFLHRKDIYRIFP</sequence>
<evidence type="ECO:0000313" key="3">
    <source>
        <dbReference type="Proteomes" id="UP000663720"/>
    </source>
</evidence>
<dbReference type="KEGG" id="dli:dnl_14530"/>
<dbReference type="EMBL" id="CP061799">
    <property type="protein sequence ID" value="QTA79199.1"/>
    <property type="molecule type" value="Genomic_DNA"/>
</dbReference>